<keyword evidence="5" id="KW-1185">Reference proteome</keyword>
<dbReference type="InterPro" id="IPR029058">
    <property type="entry name" value="AB_hydrolase_fold"/>
</dbReference>
<evidence type="ECO:0000313" key="5">
    <source>
        <dbReference type="Proteomes" id="UP000317940"/>
    </source>
</evidence>
<dbReference type="InterPro" id="IPR000073">
    <property type="entry name" value="AB_hydrolase_1"/>
</dbReference>
<reference evidence="4 5" key="1">
    <citation type="submission" date="2019-06" db="EMBL/GenBank/DDBJ databases">
        <title>Sequencing the genomes of 1000 actinobacteria strains.</title>
        <authorList>
            <person name="Klenk H.-P."/>
        </authorList>
    </citation>
    <scope>NUCLEOTIDE SEQUENCE [LARGE SCALE GENOMIC DNA]</scope>
    <source>
        <strain evidence="4 5">DSM 44826</strain>
    </source>
</reference>
<feature type="signal peptide" evidence="2">
    <location>
        <begin position="1"/>
        <end position="30"/>
    </location>
</feature>
<sequence length="336" mass="35036">MSAIRTKPARRKRRLAAALVAAATAATLFTASGGPASASSAAPGSIAGFKDGYAVNDGLRIHYAVAGHGPALVLLHGWPETLQAWDTVAPAFTGDHTVIAVDLRGLGLSQAADSDAYGSYSALTLASDVHAVVGKLGFGDAKIDVAGHDWGGAVALAYAARYRETVAHLAVMEAPPTTDYLDLVAALPDKLWWDSFINGQQDGVAEQLVAGREKTFYGSIYTRDAAGGGGEPAPAQQKKYIAAYSRPGSTHAGFEYFRQQDTGEREVDALLAQGGRLTMPVLGLGGQYSMGAGIGTDLKKRIADDVTTVDLAGANHWVLEEQPAQVTAALKALFAR</sequence>
<gene>
    <name evidence="4" type="ORF">FHX73_19120</name>
</gene>
<comment type="caution">
    <text evidence="4">The sequence shown here is derived from an EMBL/GenBank/DDBJ whole genome shotgun (WGS) entry which is preliminary data.</text>
</comment>
<dbReference type="Proteomes" id="UP000317940">
    <property type="component" value="Unassembled WGS sequence"/>
</dbReference>
<dbReference type="PANTHER" id="PTHR43329">
    <property type="entry name" value="EPOXIDE HYDROLASE"/>
    <property type="match status" value="1"/>
</dbReference>
<dbReference type="AlphaFoldDB" id="A0A561S9E5"/>
<feature type="domain" description="AB hydrolase-1" evidence="3">
    <location>
        <begin position="70"/>
        <end position="321"/>
    </location>
</feature>
<organism evidence="4 5">
    <name type="scientific">Kitasatospora viridis</name>
    <dbReference type="NCBI Taxonomy" id="281105"/>
    <lineage>
        <taxon>Bacteria</taxon>
        <taxon>Bacillati</taxon>
        <taxon>Actinomycetota</taxon>
        <taxon>Actinomycetes</taxon>
        <taxon>Kitasatosporales</taxon>
        <taxon>Streptomycetaceae</taxon>
        <taxon>Kitasatospora</taxon>
    </lineage>
</organism>
<dbReference type="GO" id="GO:0016787">
    <property type="term" value="F:hydrolase activity"/>
    <property type="evidence" value="ECO:0007669"/>
    <property type="project" value="UniProtKB-KW"/>
</dbReference>
<keyword evidence="2" id="KW-0732">Signal</keyword>
<evidence type="ECO:0000313" key="4">
    <source>
        <dbReference type="EMBL" id="TWF71490.1"/>
    </source>
</evidence>
<protein>
    <submittedName>
        <fullName evidence="4">Pimeloyl-ACP methyl ester carboxylesterase</fullName>
    </submittedName>
</protein>
<dbReference type="OrthoDB" id="3507586at2"/>
<evidence type="ECO:0000259" key="3">
    <source>
        <dbReference type="Pfam" id="PF00561"/>
    </source>
</evidence>
<dbReference type="PRINTS" id="PR00111">
    <property type="entry name" value="ABHYDROLASE"/>
</dbReference>
<dbReference type="InterPro" id="IPR000639">
    <property type="entry name" value="Epox_hydrolase-like"/>
</dbReference>
<dbReference type="RefSeq" id="WP_145911701.1">
    <property type="nucleotide sequence ID" value="NZ_BAAAMZ010000023.1"/>
</dbReference>
<dbReference type="SUPFAM" id="SSF53474">
    <property type="entry name" value="alpha/beta-Hydrolases"/>
    <property type="match status" value="1"/>
</dbReference>
<evidence type="ECO:0000256" key="2">
    <source>
        <dbReference type="SAM" id="SignalP"/>
    </source>
</evidence>
<name>A0A561S9E5_9ACTN</name>
<keyword evidence="1" id="KW-0378">Hydrolase</keyword>
<dbReference type="EMBL" id="VIWT01000009">
    <property type="protein sequence ID" value="TWF71490.1"/>
    <property type="molecule type" value="Genomic_DNA"/>
</dbReference>
<evidence type="ECO:0000256" key="1">
    <source>
        <dbReference type="ARBA" id="ARBA00022801"/>
    </source>
</evidence>
<proteinExistence type="predicted"/>
<dbReference type="PRINTS" id="PR00412">
    <property type="entry name" value="EPOXHYDRLASE"/>
</dbReference>
<dbReference type="Pfam" id="PF00561">
    <property type="entry name" value="Abhydrolase_1"/>
    <property type="match status" value="1"/>
</dbReference>
<feature type="chain" id="PRO_5038765476" evidence="2">
    <location>
        <begin position="31"/>
        <end position="336"/>
    </location>
</feature>
<accession>A0A561S9E5</accession>
<dbReference type="Gene3D" id="3.40.50.1820">
    <property type="entry name" value="alpha/beta hydrolase"/>
    <property type="match status" value="1"/>
</dbReference>